<dbReference type="EMBL" id="GBRH01228776">
    <property type="protein sequence ID" value="JAD69119.1"/>
    <property type="molecule type" value="Transcribed_RNA"/>
</dbReference>
<name>A0A0A9BYP6_ARUDO</name>
<accession>A0A0A9BYP6</accession>
<sequence>MLVISKVLPFFSLKEVRCVLSIDVPGEYFLGFNLLGVRKIK</sequence>
<dbReference type="AlphaFoldDB" id="A0A0A9BYP6"/>
<organism evidence="1">
    <name type="scientific">Arundo donax</name>
    <name type="common">Giant reed</name>
    <name type="synonym">Donax arundinaceus</name>
    <dbReference type="NCBI Taxonomy" id="35708"/>
    <lineage>
        <taxon>Eukaryota</taxon>
        <taxon>Viridiplantae</taxon>
        <taxon>Streptophyta</taxon>
        <taxon>Embryophyta</taxon>
        <taxon>Tracheophyta</taxon>
        <taxon>Spermatophyta</taxon>
        <taxon>Magnoliopsida</taxon>
        <taxon>Liliopsida</taxon>
        <taxon>Poales</taxon>
        <taxon>Poaceae</taxon>
        <taxon>PACMAD clade</taxon>
        <taxon>Arundinoideae</taxon>
        <taxon>Arundineae</taxon>
        <taxon>Arundo</taxon>
    </lineage>
</organism>
<reference evidence="1" key="2">
    <citation type="journal article" date="2015" name="Data Brief">
        <title>Shoot transcriptome of the giant reed, Arundo donax.</title>
        <authorList>
            <person name="Barrero R.A."/>
            <person name="Guerrero F.D."/>
            <person name="Moolhuijzen P."/>
            <person name="Goolsby J.A."/>
            <person name="Tidwell J."/>
            <person name="Bellgard S.E."/>
            <person name="Bellgard M.I."/>
        </authorList>
    </citation>
    <scope>NUCLEOTIDE SEQUENCE</scope>
    <source>
        <tissue evidence="1">Shoot tissue taken approximately 20 cm above the soil surface</tissue>
    </source>
</reference>
<protein>
    <submittedName>
        <fullName evidence="1">Uncharacterized protein</fullName>
    </submittedName>
</protein>
<evidence type="ECO:0000313" key="1">
    <source>
        <dbReference type="EMBL" id="JAD69119.1"/>
    </source>
</evidence>
<reference evidence="1" key="1">
    <citation type="submission" date="2014-09" db="EMBL/GenBank/DDBJ databases">
        <authorList>
            <person name="Magalhaes I.L.F."/>
            <person name="Oliveira U."/>
            <person name="Santos F.R."/>
            <person name="Vidigal T.H.D.A."/>
            <person name="Brescovit A.D."/>
            <person name="Santos A.J."/>
        </authorList>
    </citation>
    <scope>NUCLEOTIDE SEQUENCE</scope>
    <source>
        <tissue evidence="1">Shoot tissue taken approximately 20 cm above the soil surface</tissue>
    </source>
</reference>
<proteinExistence type="predicted"/>